<organism evidence="3 4">
    <name type="scientific">Solihabitans fulvus</name>
    <dbReference type="NCBI Taxonomy" id="1892852"/>
    <lineage>
        <taxon>Bacteria</taxon>
        <taxon>Bacillati</taxon>
        <taxon>Actinomycetota</taxon>
        <taxon>Actinomycetes</taxon>
        <taxon>Pseudonocardiales</taxon>
        <taxon>Pseudonocardiaceae</taxon>
        <taxon>Solihabitans</taxon>
    </lineage>
</organism>
<comment type="caution">
    <text evidence="3">The sequence shown here is derived from an EMBL/GenBank/DDBJ whole genome shotgun (WGS) entry which is preliminary data.</text>
</comment>
<keyword evidence="4" id="KW-1185">Reference proteome</keyword>
<protein>
    <submittedName>
        <fullName evidence="3">Alpha/beta hydrolase</fullName>
    </submittedName>
</protein>
<proteinExistence type="predicted"/>
<evidence type="ECO:0000313" key="3">
    <source>
        <dbReference type="EMBL" id="KAA2250958.1"/>
    </source>
</evidence>
<evidence type="ECO:0000256" key="1">
    <source>
        <dbReference type="SAM" id="MobiDB-lite"/>
    </source>
</evidence>
<dbReference type="RefSeq" id="WP_149854833.1">
    <property type="nucleotide sequence ID" value="NZ_VUOB01000086.1"/>
</dbReference>
<evidence type="ECO:0000313" key="4">
    <source>
        <dbReference type="Proteomes" id="UP000323454"/>
    </source>
</evidence>
<dbReference type="Proteomes" id="UP000323454">
    <property type="component" value="Unassembled WGS sequence"/>
</dbReference>
<sequence>MTKAASVAKKSTTVRSFRRLVFGSVRLAFAVLERVAPTLGGWWAERLWFTPQSSGRRGTVVPSAQGHRFEVYVHGRRMVGENWGAGPVVYLLHGWGGHRGQLGAFVDPLVAAGYRVVSVDATSHGESAHGDAGPGRSTILEFTDVLDAVCVAKGPAHAVIAHSIGCMATAVAVRNRLRVRRLVFIAPMGDIRPYTKEFSRRAGFGERVRANMVRRIEHRVALPLSHFEVASIAKEVDTPPLLLVHDRTDNETNWADSRAIADAWPDARLHSTNDLGHNRILQDPDVVAEIVSFVVDTDAAESPSAGAAEGLRQLASPRTFTPERDVLSGRR</sequence>
<dbReference type="EMBL" id="VUOB01000086">
    <property type="protein sequence ID" value="KAA2250958.1"/>
    <property type="molecule type" value="Genomic_DNA"/>
</dbReference>
<dbReference type="AlphaFoldDB" id="A0A5B2WJ68"/>
<dbReference type="SUPFAM" id="SSF53474">
    <property type="entry name" value="alpha/beta-Hydrolases"/>
    <property type="match status" value="1"/>
</dbReference>
<dbReference type="PANTHER" id="PTHR43194">
    <property type="entry name" value="HYDROLASE ALPHA/BETA FOLD FAMILY"/>
    <property type="match status" value="1"/>
</dbReference>
<gene>
    <name evidence="3" type="ORF">F0L68_38355</name>
</gene>
<feature type="domain" description="AB hydrolase-1" evidence="2">
    <location>
        <begin position="89"/>
        <end position="289"/>
    </location>
</feature>
<dbReference type="GO" id="GO:0016787">
    <property type="term" value="F:hydrolase activity"/>
    <property type="evidence" value="ECO:0007669"/>
    <property type="project" value="UniProtKB-KW"/>
</dbReference>
<dbReference type="PANTHER" id="PTHR43194:SF2">
    <property type="entry name" value="PEROXISOMAL MEMBRANE PROTEIN LPX1"/>
    <property type="match status" value="1"/>
</dbReference>
<feature type="compositionally biased region" description="Basic and acidic residues" evidence="1">
    <location>
        <begin position="321"/>
        <end position="331"/>
    </location>
</feature>
<keyword evidence="3" id="KW-0378">Hydrolase</keyword>
<reference evidence="3 4" key="1">
    <citation type="submission" date="2019-09" db="EMBL/GenBank/DDBJ databases">
        <title>Goodfellowia gen. nov., a new genus of the Pseudonocardineae related to Actinoalloteichus, containing Goodfellowia coeruleoviolacea gen. nov., comb. nov. gen. nov., comb. nov.</title>
        <authorList>
            <person name="Labeda D."/>
        </authorList>
    </citation>
    <scope>NUCLEOTIDE SEQUENCE [LARGE SCALE GENOMIC DNA]</scope>
    <source>
        <strain evidence="3 4">AN110305</strain>
    </source>
</reference>
<dbReference type="InterPro" id="IPR000073">
    <property type="entry name" value="AB_hydrolase_1"/>
</dbReference>
<dbReference type="InterPro" id="IPR050228">
    <property type="entry name" value="Carboxylesterase_BioH"/>
</dbReference>
<dbReference type="OrthoDB" id="9804723at2"/>
<dbReference type="Pfam" id="PF12697">
    <property type="entry name" value="Abhydrolase_6"/>
    <property type="match status" value="1"/>
</dbReference>
<reference evidence="3 4" key="2">
    <citation type="submission" date="2019-09" db="EMBL/GenBank/DDBJ databases">
        <authorList>
            <person name="Jin C."/>
        </authorList>
    </citation>
    <scope>NUCLEOTIDE SEQUENCE [LARGE SCALE GENOMIC DNA]</scope>
    <source>
        <strain evidence="3 4">AN110305</strain>
    </source>
</reference>
<accession>A0A5B2WJ68</accession>
<evidence type="ECO:0000259" key="2">
    <source>
        <dbReference type="Pfam" id="PF12697"/>
    </source>
</evidence>
<dbReference type="Gene3D" id="3.40.50.1820">
    <property type="entry name" value="alpha/beta hydrolase"/>
    <property type="match status" value="1"/>
</dbReference>
<dbReference type="InterPro" id="IPR029058">
    <property type="entry name" value="AB_hydrolase_fold"/>
</dbReference>
<feature type="region of interest" description="Disordered" evidence="1">
    <location>
        <begin position="302"/>
        <end position="331"/>
    </location>
</feature>
<name>A0A5B2WJ68_9PSEU</name>